<proteinExistence type="predicted"/>
<comment type="caution">
    <text evidence="1">The sequence shown here is derived from an EMBL/GenBank/DDBJ whole genome shotgun (WGS) entry which is preliminary data.</text>
</comment>
<gene>
    <name evidence="1" type="ORF">POPTR_001G113533v4</name>
</gene>
<dbReference type="Proteomes" id="UP000006729">
    <property type="component" value="Chromosome 1"/>
</dbReference>
<sequence length="127" mass="13657">MAAQHKQEVILLKGSCYVGKERNSPSICSPFPSFAVATILLSRVLAPTVRIHGASLDNVMLKGPEFPAAQLTNIPFCMAANEPMETLSSKNGTESPPRESESTSTPSWTAASVVKQSSNATEKWARH</sequence>
<name>A0ACC0TIJ1_POPTR</name>
<organism evidence="1 2">
    <name type="scientific">Populus trichocarpa</name>
    <name type="common">Western balsam poplar</name>
    <name type="synonym">Populus balsamifera subsp. trichocarpa</name>
    <dbReference type="NCBI Taxonomy" id="3694"/>
    <lineage>
        <taxon>Eukaryota</taxon>
        <taxon>Viridiplantae</taxon>
        <taxon>Streptophyta</taxon>
        <taxon>Embryophyta</taxon>
        <taxon>Tracheophyta</taxon>
        <taxon>Spermatophyta</taxon>
        <taxon>Magnoliopsida</taxon>
        <taxon>eudicotyledons</taxon>
        <taxon>Gunneridae</taxon>
        <taxon>Pentapetalae</taxon>
        <taxon>rosids</taxon>
        <taxon>fabids</taxon>
        <taxon>Malpighiales</taxon>
        <taxon>Salicaceae</taxon>
        <taxon>Saliceae</taxon>
        <taxon>Populus</taxon>
    </lineage>
</organism>
<accession>A0ACC0TIJ1</accession>
<protein>
    <submittedName>
        <fullName evidence="1">Uncharacterized protein</fullName>
    </submittedName>
</protein>
<dbReference type="EMBL" id="CM009290">
    <property type="protein sequence ID" value="KAI9401372.1"/>
    <property type="molecule type" value="Genomic_DNA"/>
</dbReference>
<evidence type="ECO:0000313" key="2">
    <source>
        <dbReference type="Proteomes" id="UP000006729"/>
    </source>
</evidence>
<evidence type="ECO:0000313" key="1">
    <source>
        <dbReference type="EMBL" id="KAI9401372.1"/>
    </source>
</evidence>
<keyword evidence="2" id="KW-1185">Reference proteome</keyword>
<reference evidence="1 2" key="1">
    <citation type="journal article" date="2006" name="Science">
        <title>The genome of black cottonwood, Populus trichocarpa (Torr. &amp; Gray).</title>
        <authorList>
            <person name="Tuskan G.A."/>
            <person name="Difazio S."/>
            <person name="Jansson S."/>
            <person name="Bohlmann J."/>
            <person name="Grigoriev I."/>
            <person name="Hellsten U."/>
            <person name="Putnam N."/>
            <person name="Ralph S."/>
            <person name="Rombauts S."/>
            <person name="Salamov A."/>
            <person name="Schein J."/>
            <person name="Sterck L."/>
            <person name="Aerts A."/>
            <person name="Bhalerao R.R."/>
            <person name="Bhalerao R.P."/>
            <person name="Blaudez D."/>
            <person name="Boerjan W."/>
            <person name="Brun A."/>
            <person name="Brunner A."/>
            <person name="Busov V."/>
            <person name="Campbell M."/>
            <person name="Carlson J."/>
            <person name="Chalot M."/>
            <person name="Chapman J."/>
            <person name="Chen G.L."/>
            <person name="Cooper D."/>
            <person name="Coutinho P.M."/>
            <person name="Couturier J."/>
            <person name="Covert S."/>
            <person name="Cronk Q."/>
            <person name="Cunningham R."/>
            <person name="Davis J."/>
            <person name="Degroeve S."/>
            <person name="Dejardin A."/>
            <person name="Depamphilis C."/>
            <person name="Detter J."/>
            <person name="Dirks B."/>
            <person name="Dubchak I."/>
            <person name="Duplessis S."/>
            <person name="Ehlting J."/>
            <person name="Ellis B."/>
            <person name="Gendler K."/>
            <person name="Goodstein D."/>
            <person name="Gribskov M."/>
            <person name="Grimwood J."/>
            <person name="Groover A."/>
            <person name="Gunter L."/>
            <person name="Hamberger B."/>
            <person name="Heinze B."/>
            <person name="Helariutta Y."/>
            <person name="Henrissat B."/>
            <person name="Holligan D."/>
            <person name="Holt R."/>
            <person name="Huang W."/>
            <person name="Islam-Faridi N."/>
            <person name="Jones S."/>
            <person name="Jones-Rhoades M."/>
            <person name="Jorgensen R."/>
            <person name="Joshi C."/>
            <person name="Kangasjarvi J."/>
            <person name="Karlsson J."/>
            <person name="Kelleher C."/>
            <person name="Kirkpatrick R."/>
            <person name="Kirst M."/>
            <person name="Kohler A."/>
            <person name="Kalluri U."/>
            <person name="Larimer F."/>
            <person name="Leebens-Mack J."/>
            <person name="Leple J.C."/>
            <person name="Locascio P."/>
            <person name="Lou Y."/>
            <person name="Lucas S."/>
            <person name="Martin F."/>
            <person name="Montanini B."/>
            <person name="Napoli C."/>
            <person name="Nelson D.R."/>
            <person name="Nelson C."/>
            <person name="Nieminen K."/>
            <person name="Nilsson O."/>
            <person name="Pereda V."/>
            <person name="Peter G."/>
            <person name="Philippe R."/>
            <person name="Pilate G."/>
            <person name="Poliakov A."/>
            <person name="Razumovskaya J."/>
            <person name="Richardson P."/>
            <person name="Rinaldi C."/>
            <person name="Ritland K."/>
            <person name="Rouze P."/>
            <person name="Ryaboy D."/>
            <person name="Schmutz J."/>
            <person name="Schrader J."/>
            <person name="Segerman B."/>
            <person name="Shin H."/>
            <person name="Siddiqui A."/>
            <person name="Sterky F."/>
            <person name="Terry A."/>
            <person name="Tsai C.J."/>
            <person name="Uberbacher E."/>
            <person name="Unneberg P."/>
            <person name="Vahala J."/>
            <person name="Wall K."/>
            <person name="Wessler S."/>
            <person name="Yang G."/>
            <person name="Yin T."/>
            <person name="Douglas C."/>
            <person name="Marra M."/>
            <person name="Sandberg G."/>
            <person name="Van de Peer Y."/>
            <person name="Rokhsar D."/>
        </authorList>
    </citation>
    <scope>NUCLEOTIDE SEQUENCE [LARGE SCALE GENOMIC DNA]</scope>
    <source>
        <strain evidence="2">cv. Nisqually</strain>
    </source>
</reference>